<evidence type="ECO:0000256" key="1">
    <source>
        <dbReference type="SAM" id="MobiDB-lite"/>
    </source>
</evidence>
<evidence type="ECO:0000313" key="3">
    <source>
        <dbReference type="Proteomes" id="UP001179952"/>
    </source>
</evidence>
<keyword evidence="3" id="KW-1185">Reference proteome</keyword>
<name>A0AAV9ANP5_ACOGR</name>
<dbReference type="EMBL" id="JAUJYN010000007">
    <property type="protein sequence ID" value="KAK1265949.1"/>
    <property type="molecule type" value="Genomic_DNA"/>
</dbReference>
<protein>
    <submittedName>
        <fullName evidence="2">Uncharacterized protein</fullName>
    </submittedName>
</protein>
<proteinExistence type="predicted"/>
<reference evidence="2" key="2">
    <citation type="submission" date="2023-06" db="EMBL/GenBank/DDBJ databases">
        <authorList>
            <person name="Ma L."/>
            <person name="Liu K.-W."/>
            <person name="Li Z."/>
            <person name="Hsiao Y.-Y."/>
            <person name="Qi Y."/>
            <person name="Fu T."/>
            <person name="Tang G."/>
            <person name="Zhang D."/>
            <person name="Sun W.-H."/>
            <person name="Liu D.-K."/>
            <person name="Li Y."/>
            <person name="Chen G.-Z."/>
            <person name="Liu X.-D."/>
            <person name="Liao X.-Y."/>
            <person name="Jiang Y.-T."/>
            <person name="Yu X."/>
            <person name="Hao Y."/>
            <person name="Huang J."/>
            <person name="Zhao X.-W."/>
            <person name="Ke S."/>
            <person name="Chen Y.-Y."/>
            <person name="Wu W.-L."/>
            <person name="Hsu J.-L."/>
            <person name="Lin Y.-F."/>
            <person name="Huang M.-D."/>
            <person name="Li C.-Y."/>
            <person name="Huang L."/>
            <person name="Wang Z.-W."/>
            <person name="Zhao X."/>
            <person name="Zhong W.-Y."/>
            <person name="Peng D.-H."/>
            <person name="Ahmad S."/>
            <person name="Lan S."/>
            <person name="Zhang J.-S."/>
            <person name="Tsai W.-C."/>
            <person name="Van De Peer Y."/>
            <person name="Liu Z.-J."/>
        </authorList>
    </citation>
    <scope>NUCLEOTIDE SEQUENCE</scope>
    <source>
        <strain evidence="2">SCP</strain>
        <tissue evidence="2">Leaves</tissue>
    </source>
</reference>
<dbReference type="Proteomes" id="UP001179952">
    <property type="component" value="Unassembled WGS sequence"/>
</dbReference>
<comment type="caution">
    <text evidence="2">The sequence shown here is derived from an EMBL/GenBank/DDBJ whole genome shotgun (WGS) entry which is preliminary data.</text>
</comment>
<dbReference type="AlphaFoldDB" id="A0AAV9ANP5"/>
<reference evidence="2" key="1">
    <citation type="journal article" date="2023" name="Nat. Commun.">
        <title>Diploid and tetraploid genomes of Acorus and the evolution of monocots.</title>
        <authorList>
            <person name="Ma L."/>
            <person name="Liu K.W."/>
            <person name="Li Z."/>
            <person name="Hsiao Y.Y."/>
            <person name="Qi Y."/>
            <person name="Fu T."/>
            <person name="Tang G.D."/>
            <person name="Zhang D."/>
            <person name="Sun W.H."/>
            <person name="Liu D.K."/>
            <person name="Li Y."/>
            <person name="Chen G.Z."/>
            <person name="Liu X.D."/>
            <person name="Liao X.Y."/>
            <person name="Jiang Y.T."/>
            <person name="Yu X."/>
            <person name="Hao Y."/>
            <person name="Huang J."/>
            <person name="Zhao X.W."/>
            <person name="Ke S."/>
            <person name="Chen Y.Y."/>
            <person name="Wu W.L."/>
            <person name="Hsu J.L."/>
            <person name="Lin Y.F."/>
            <person name="Huang M.D."/>
            <person name="Li C.Y."/>
            <person name="Huang L."/>
            <person name="Wang Z.W."/>
            <person name="Zhao X."/>
            <person name="Zhong W.Y."/>
            <person name="Peng D.H."/>
            <person name="Ahmad S."/>
            <person name="Lan S."/>
            <person name="Zhang J.S."/>
            <person name="Tsai W.C."/>
            <person name="Van de Peer Y."/>
            <person name="Liu Z.J."/>
        </authorList>
    </citation>
    <scope>NUCLEOTIDE SEQUENCE</scope>
    <source>
        <strain evidence="2">SCP</strain>
    </source>
</reference>
<organism evidence="2 3">
    <name type="scientific">Acorus gramineus</name>
    <name type="common">Dwarf sweet flag</name>
    <dbReference type="NCBI Taxonomy" id="55184"/>
    <lineage>
        <taxon>Eukaryota</taxon>
        <taxon>Viridiplantae</taxon>
        <taxon>Streptophyta</taxon>
        <taxon>Embryophyta</taxon>
        <taxon>Tracheophyta</taxon>
        <taxon>Spermatophyta</taxon>
        <taxon>Magnoliopsida</taxon>
        <taxon>Liliopsida</taxon>
        <taxon>Acoraceae</taxon>
        <taxon>Acorus</taxon>
    </lineage>
</organism>
<evidence type="ECO:0000313" key="2">
    <source>
        <dbReference type="EMBL" id="KAK1265949.1"/>
    </source>
</evidence>
<sequence length="71" mass="8246">MYVKKKKRRPCSTLHDGLSDVFRRIDVELPKTKTERLMEGEREGAEEEGVRERPTQAGRDGLRERGEGEMD</sequence>
<gene>
    <name evidence="2" type="ORF">QJS04_geneDACA016844</name>
</gene>
<feature type="region of interest" description="Disordered" evidence="1">
    <location>
        <begin position="32"/>
        <end position="71"/>
    </location>
</feature>
<accession>A0AAV9ANP5</accession>